<dbReference type="HAMAP" id="MF_01147">
    <property type="entry name" value="Lgt"/>
    <property type="match status" value="1"/>
</dbReference>
<keyword evidence="2" id="KW-0808">Transferase</keyword>
<accession>A0A6J7LQA4</accession>
<dbReference type="PANTHER" id="PTHR30589">
    <property type="entry name" value="PROLIPOPROTEIN DIACYLGLYCERYL TRANSFERASE"/>
    <property type="match status" value="1"/>
</dbReference>
<dbReference type="GO" id="GO:0042158">
    <property type="term" value="P:lipoprotein biosynthetic process"/>
    <property type="evidence" value="ECO:0007669"/>
    <property type="project" value="InterPro"/>
</dbReference>
<dbReference type="EMBL" id="CAFBNZ010000030">
    <property type="protein sequence ID" value="CAB4967919.1"/>
    <property type="molecule type" value="Genomic_DNA"/>
</dbReference>
<dbReference type="GO" id="GO:0005886">
    <property type="term" value="C:plasma membrane"/>
    <property type="evidence" value="ECO:0007669"/>
    <property type="project" value="InterPro"/>
</dbReference>
<dbReference type="NCBIfam" id="TIGR00544">
    <property type="entry name" value="lgt"/>
    <property type="match status" value="1"/>
</dbReference>
<feature type="transmembrane region" description="Helical" evidence="6">
    <location>
        <begin position="211"/>
        <end position="230"/>
    </location>
</feature>
<evidence type="ECO:0000256" key="2">
    <source>
        <dbReference type="ARBA" id="ARBA00022679"/>
    </source>
</evidence>
<dbReference type="GO" id="GO:0008961">
    <property type="term" value="F:phosphatidylglycerol-prolipoprotein diacylglyceryl transferase activity"/>
    <property type="evidence" value="ECO:0007669"/>
    <property type="project" value="InterPro"/>
</dbReference>
<reference evidence="7" key="1">
    <citation type="submission" date="2020-05" db="EMBL/GenBank/DDBJ databases">
        <authorList>
            <person name="Chiriac C."/>
            <person name="Salcher M."/>
            <person name="Ghai R."/>
            <person name="Kavagutti S V."/>
        </authorList>
    </citation>
    <scope>NUCLEOTIDE SEQUENCE</scope>
</reference>
<keyword evidence="4 6" id="KW-1133">Transmembrane helix</keyword>
<evidence type="ECO:0000256" key="5">
    <source>
        <dbReference type="ARBA" id="ARBA00023136"/>
    </source>
</evidence>
<protein>
    <submittedName>
        <fullName evidence="7">Unannotated protein</fullName>
    </submittedName>
</protein>
<dbReference type="AlphaFoldDB" id="A0A6J7LQA4"/>
<dbReference type="Pfam" id="PF01790">
    <property type="entry name" value="LGT"/>
    <property type="match status" value="1"/>
</dbReference>
<feature type="transmembrane region" description="Helical" evidence="6">
    <location>
        <begin position="242"/>
        <end position="259"/>
    </location>
</feature>
<evidence type="ECO:0000256" key="4">
    <source>
        <dbReference type="ARBA" id="ARBA00022989"/>
    </source>
</evidence>
<feature type="transmembrane region" description="Helical" evidence="6">
    <location>
        <begin position="20"/>
        <end position="40"/>
    </location>
</feature>
<keyword evidence="5 6" id="KW-0472">Membrane</keyword>
<dbReference type="InterPro" id="IPR001640">
    <property type="entry name" value="Lgt"/>
</dbReference>
<evidence type="ECO:0000256" key="3">
    <source>
        <dbReference type="ARBA" id="ARBA00022692"/>
    </source>
</evidence>
<keyword evidence="1" id="KW-1003">Cell membrane</keyword>
<feature type="transmembrane region" description="Helical" evidence="6">
    <location>
        <begin position="95"/>
        <end position="114"/>
    </location>
</feature>
<name>A0A6J7LQA4_9ZZZZ</name>
<sequence length="282" mass="30693">MNLLSYIPSPGSSAIHLGPLQLRAYGLMIALGVILGVRLWGKRMTLIGIGGPEQVNNVAMWAVPAGVIGARLYHVATEWGRFSDHPFDIIKIWKGGLGIPGGMLLGIIVGVWALKRENLPVAQTLWAVAPALPLAQAVGRWGNWWNQELFGGPTTLPWGLRVDADKVLDAGYPAGTLFHPTFLYESLWNLALTVILIVVGRRMLAARPGRLLAVYVMGYGIGRFWVEGLRIDAAKEGGGLRLNQWTALILILGASAYLASDARQARKVVLAKDYRQEDVESV</sequence>
<proteinExistence type="inferred from homology"/>
<evidence type="ECO:0000256" key="6">
    <source>
        <dbReference type="SAM" id="Phobius"/>
    </source>
</evidence>
<feature type="transmembrane region" description="Helical" evidence="6">
    <location>
        <begin position="182"/>
        <end position="199"/>
    </location>
</feature>
<keyword evidence="3 6" id="KW-0812">Transmembrane</keyword>
<organism evidence="7">
    <name type="scientific">freshwater metagenome</name>
    <dbReference type="NCBI Taxonomy" id="449393"/>
    <lineage>
        <taxon>unclassified sequences</taxon>
        <taxon>metagenomes</taxon>
        <taxon>ecological metagenomes</taxon>
    </lineage>
</organism>
<evidence type="ECO:0000313" key="7">
    <source>
        <dbReference type="EMBL" id="CAB4967919.1"/>
    </source>
</evidence>
<gene>
    <name evidence="7" type="ORF">UFOPK3889_00278</name>
</gene>
<evidence type="ECO:0000256" key="1">
    <source>
        <dbReference type="ARBA" id="ARBA00022475"/>
    </source>
</evidence>
<dbReference type="PANTHER" id="PTHR30589:SF0">
    <property type="entry name" value="PHOSPHATIDYLGLYCEROL--PROLIPOPROTEIN DIACYLGLYCERYL TRANSFERASE"/>
    <property type="match status" value="1"/>
</dbReference>